<accession>A0A9D1IEF9</accession>
<reference evidence="2" key="1">
    <citation type="submission" date="2020-10" db="EMBL/GenBank/DDBJ databases">
        <authorList>
            <person name="Gilroy R."/>
        </authorList>
    </citation>
    <scope>NUCLEOTIDE SEQUENCE</scope>
    <source>
        <strain evidence="2">ChiGjej1B1-19959</strain>
    </source>
</reference>
<dbReference type="EMBL" id="DVMW01000030">
    <property type="protein sequence ID" value="HIU35960.1"/>
    <property type="molecule type" value="Genomic_DNA"/>
</dbReference>
<evidence type="ECO:0000313" key="3">
    <source>
        <dbReference type="Proteomes" id="UP000824071"/>
    </source>
</evidence>
<organism evidence="2 3">
    <name type="scientific">Candidatus Fimenecus excrementigallinarum</name>
    <dbReference type="NCBI Taxonomy" id="2840816"/>
    <lineage>
        <taxon>Bacteria</taxon>
        <taxon>Bacillati</taxon>
        <taxon>Bacillota</taxon>
        <taxon>Clostridia</taxon>
        <taxon>Candidatus Fimenecus</taxon>
    </lineage>
</organism>
<feature type="coiled-coil region" evidence="1">
    <location>
        <begin position="24"/>
        <end position="120"/>
    </location>
</feature>
<name>A0A9D1IEF9_9FIRM</name>
<dbReference type="AlphaFoldDB" id="A0A9D1IEF9"/>
<protein>
    <submittedName>
        <fullName evidence="2">Uncharacterized protein</fullName>
    </submittedName>
</protein>
<evidence type="ECO:0000256" key="1">
    <source>
        <dbReference type="SAM" id="Coils"/>
    </source>
</evidence>
<proteinExistence type="predicted"/>
<sequence length="239" mass="25838">MDSERIFKTCIFGGFKREDVLAYVDELKGQIASLSDDLQQKGGELSALQAKADELSALCEAGEEAKRALEKTSESLSAATAQNAALQAENDALHARLSAMDDEKRKMDEKAEELRETQAQLGAAFLDARKYSDEIVSAANRKANDAQLDAAQSIRDRAGDIARLTADVDAIAANFTRSVEGLRAEIAALSSKLTQSAQALSVRREEKFVPDVIMRVAETLDAAPASDANIYRLDTPKEG</sequence>
<gene>
    <name evidence="2" type="ORF">IAC53_05045</name>
</gene>
<keyword evidence="1" id="KW-0175">Coiled coil</keyword>
<dbReference type="Proteomes" id="UP000824071">
    <property type="component" value="Unassembled WGS sequence"/>
</dbReference>
<evidence type="ECO:0000313" key="2">
    <source>
        <dbReference type="EMBL" id="HIU35960.1"/>
    </source>
</evidence>
<reference evidence="2" key="2">
    <citation type="journal article" date="2021" name="PeerJ">
        <title>Extensive microbial diversity within the chicken gut microbiome revealed by metagenomics and culture.</title>
        <authorList>
            <person name="Gilroy R."/>
            <person name="Ravi A."/>
            <person name="Getino M."/>
            <person name="Pursley I."/>
            <person name="Horton D.L."/>
            <person name="Alikhan N.F."/>
            <person name="Baker D."/>
            <person name="Gharbi K."/>
            <person name="Hall N."/>
            <person name="Watson M."/>
            <person name="Adriaenssens E.M."/>
            <person name="Foster-Nyarko E."/>
            <person name="Jarju S."/>
            <person name="Secka A."/>
            <person name="Antonio M."/>
            <person name="Oren A."/>
            <person name="Chaudhuri R.R."/>
            <person name="La Ragione R."/>
            <person name="Hildebrand F."/>
            <person name="Pallen M.J."/>
        </authorList>
    </citation>
    <scope>NUCLEOTIDE SEQUENCE</scope>
    <source>
        <strain evidence="2">ChiGjej1B1-19959</strain>
    </source>
</reference>
<comment type="caution">
    <text evidence="2">The sequence shown here is derived from an EMBL/GenBank/DDBJ whole genome shotgun (WGS) entry which is preliminary data.</text>
</comment>